<comment type="similarity">
    <text evidence="6">Belongs to the ABC-4 integral membrane protein family.</text>
</comment>
<keyword evidence="3 7" id="KW-0812">Transmembrane</keyword>
<dbReference type="InterPro" id="IPR050250">
    <property type="entry name" value="Macrolide_Exporter_MacB"/>
</dbReference>
<proteinExistence type="inferred from homology"/>
<dbReference type="Pfam" id="PF12704">
    <property type="entry name" value="MacB_PCD"/>
    <property type="match status" value="2"/>
</dbReference>
<dbReference type="NCBIfam" id="TIGR03434">
    <property type="entry name" value="ADOP"/>
    <property type="match status" value="1"/>
</dbReference>
<keyword evidence="2" id="KW-1003">Cell membrane</keyword>
<gene>
    <name evidence="10" type="ORF">P8935_03490</name>
</gene>
<dbReference type="RefSeq" id="WP_348263628.1">
    <property type="nucleotide sequence ID" value="NZ_CP121196.1"/>
</dbReference>
<dbReference type="InterPro" id="IPR047928">
    <property type="entry name" value="Perm_prefix_1"/>
</dbReference>
<name>A0AAU7DMZ0_9BACT</name>
<feature type="transmembrane region" description="Helical" evidence="7">
    <location>
        <begin position="816"/>
        <end position="837"/>
    </location>
</feature>
<feature type="transmembrane region" description="Helical" evidence="7">
    <location>
        <begin position="442"/>
        <end position="466"/>
    </location>
</feature>
<evidence type="ECO:0000256" key="4">
    <source>
        <dbReference type="ARBA" id="ARBA00022989"/>
    </source>
</evidence>
<evidence type="ECO:0000256" key="7">
    <source>
        <dbReference type="SAM" id="Phobius"/>
    </source>
</evidence>
<dbReference type="GO" id="GO:0022857">
    <property type="term" value="F:transmembrane transporter activity"/>
    <property type="evidence" value="ECO:0007669"/>
    <property type="project" value="TreeGrafter"/>
</dbReference>
<accession>A0AAU7DMZ0</accession>
<feature type="transmembrane region" description="Helical" evidence="7">
    <location>
        <begin position="487"/>
        <end position="512"/>
    </location>
</feature>
<evidence type="ECO:0000256" key="6">
    <source>
        <dbReference type="ARBA" id="ARBA00038076"/>
    </source>
</evidence>
<feature type="transmembrane region" description="Helical" evidence="7">
    <location>
        <begin position="759"/>
        <end position="783"/>
    </location>
</feature>
<organism evidence="10">
    <name type="scientific">Telmatobacter sp. DSM 110680</name>
    <dbReference type="NCBI Taxonomy" id="3036704"/>
    <lineage>
        <taxon>Bacteria</taxon>
        <taxon>Pseudomonadati</taxon>
        <taxon>Acidobacteriota</taxon>
        <taxon>Terriglobia</taxon>
        <taxon>Terriglobales</taxon>
        <taxon>Acidobacteriaceae</taxon>
        <taxon>Telmatobacter</taxon>
    </lineage>
</organism>
<dbReference type="EMBL" id="CP121196">
    <property type="protein sequence ID" value="XBH18403.1"/>
    <property type="molecule type" value="Genomic_DNA"/>
</dbReference>
<feature type="domain" description="ABC3 transporter permease C-terminal" evidence="8">
    <location>
        <begin position="767"/>
        <end position="877"/>
    </location>
</feature>
<feature type="domain" description="MacB-like periplasmic core" evidence="9">
    <location>
        <begin position="96"/>
        <end position="307"/>
    </location>
</feature>
<evidence type="ECO:0000256" key="1">
    <source>
        <dbReference type="ARBA" id="ARBA00004651"/>
    </source>
</evidence>
<dbReference type="NCBIfam" id="NF038403">
    <property type="entry name" value="perm_prefix_1"/>
    <property type="match status" value="1"/>
</dbReference>
<reference evidence="10" key="1">
    <citation type="submission" date="2023-03" db="EMBL/GenBank/DDBJ databases">
        <title>Edaphobacter sp.</title>
        <authorList>
            <person name="Huber K.J."/>
            <person name="Papendorf J."/>
            <person name="Pilke C."/>
            <person name="Bunk B."/>
            <person name="Sproeer C."/>
            <person name="Pester M."/>
        </authorList>
    </citation>
    <scope>NUCLEOTIDE SEQUENCE</scope>
    <source>
        <strain evidence="10">DSM 110680</strain>
    </source>
</reference>
<keyword evidence="4 7" id="KW-1133">Transmembrane helix</keyword>
<dbReference type="InterPro" id="IPR017800">
    <property type="entry name" value="ADOP"/>
</dbReference>
<comment type="subcellular location">
    <subcellularLocation>
        <location evidence="1">Cell membrane</location>
        <topology evidence="1">Multi-pass membrane protein</topology>
    </subcellularLocation>
</comment>
<dbReference type="AlphaFoldDB" id="A0AAU7DMZ0"/>
<evidence type="ECO:0000256" key="2">
    <source>
        <dbReference type="ARBA" id="ARBA00022475"/>
    </source>
</evidence>
<feature type="transmembrane region" description="Helical" evidence="7">
    <location>
        <begin position="399"/>
        <end position="422"/>
    </location>
</feature>
<protein>
    <submittedName>
        <fullName evidence="10">ABC transporter permease</fullName>
    </submittedName>
</protein>
<keyword evidence="5 7" id="KW-0472">Membrane</keyword>
<dbReference type="PANTHER" id="PTHR30572:SF4">
    <property type="entry name" value="ABC TRANSPORTER PERMEASE YTRF"/>
    <property type="match status" value="1"/>
</dbReference>
<evidence type="ECO:0000256" key="3">
    <source>
        <dbReference type="ARBA" id="ARBA00022692"/>
    </source>
</evidence>
<evidence type="ECO:0000259" key="8">
    <source>
        <dbReference type="Pfam" id="PF02687"/>
    </source>
</evidence>
<evidence type="ECO:0000256" key="5">
    <source>
        <dbReference type="ARBA" id="ARBA00023136"/>
    </source>
</evidence>
<feature type="transmembrane region" description="Helical" evidence="7">
    <location>
        <begin position="849"/>
        <end position="871"/>
    </location>
</feature>
<evidence type="ECO:0000259" key="9">
    <source>
        <dbReference type="Pfam" id="PF12704"/>
    </source>
</evidence>
<dbReference type="GO" id="GO:0005886">
    <property type="term" value="C:plasma membrane"/>
    <property type="evidence" value="ECO:0007669"/>
    <property type="project" value="UniProtKB-SubCell"/>
</dbReference>
<feature type="transmembrane region" description="Helical" evidence="7">
    <location>
        <begin position="345"/>
        <end position="368"/>
    </location>
</feature>
<feature type="domain" description="MacB-like periplasmic core" evidence="9">
    <location>
        <begin position="599"/>
        <end position="728"/>
    </location>
</feature>
<dbReference type="PANTHER" id="PTHR30572">
    <property type="entry name" value="MEMBRANE COMPONENT OF TRANSPORTER-RELATED"/>
    <property type="match status" value="1"/>
</dbReference>
<dbReference type="InterPro" id="IPR025857">
    <property type="entry name" value="MacB_PCD"/>
</dbReference>
<feature type="transmembrane region" description="Helical" evidence="7">
    <location>
        <begin position="95"/>
        <end position="117"/>
    </location>
</feature>
<feature type="domain" description="ABC3 transporter permease C-terminal" evidence="8">
    <location>
        <begin position="351"/>
        <end position="468"/>
    </location>
</feature>
<evidence type="ECO:0000313" key="10">
    <source>
        <dbReference type="EMBL" id="XBH18403.1"/>
    </source>
</evidence>
<dbReference type="InterPro" id="IPR003838">
    <property type="entry name" value="ABC3_permease_C"/>
</dbReference>
<sequence length="886" mass="95438">MRSLKALWLRFRGVFVRRKAMEFDAELESHIAMDADDAMRAGLSSEEAHRQALLRLGGVEQTRQAFRDRATLPPVESVLQDLSFAVRQMRRAPGFTITAVLTLALGIGANAIIYTLVDCILLRPLPYARQDRLVRISGENSPTFPKGWIRELGAHATALKAVAGYGPDAESNISESDIPDRVFGAMVTVNSFDTLGIHPELGSFFSAADANAGEDHDVVLSYGYWRQHFDADPSAIGRQIRIDGVSRRIIGVMPIGVHFPYADTQFVIPVSYRGGDVFDPWSDFNLRAFGRLADGATPAQAQAELRRLHAVLLPIFPFRMPDIWASDMTAVPLLESQTGSMRPRLLLLFGAVGLILLIACANVANLMLARATAREREIAVRSALGASGRRLVQQLLSESVVMGLTAGAVGLGAALASLRLFVHLLPADTPRIQDVSLHFGDITFTLCASVLAGLMFGLIPSIKMASMNLLSTLRIGGRTLLGTGSRFGLSMFLVVAQIGLTVVVITAAGLVLHSLYRLTRVDPGFRADHTVTAEVSLDAAACKQKGRCQSFFTSLLDRAQGIAGVESAALVDSLPLSGRENNYIYDAEDHPRDARQGARLATSRIVSTGYFNVLNLHLLRGRLLDAQDASGTTQAVVVNESIAQRLWPNQDPLGKHLLSVEDESAPAVWNAEKASIVVGVVRNAREGGLEEGFKDEVFLPMTPSREQPVMYAMLRTHTTASEAAAGLRSAVAGIDSLVPITRVRSLDEVVATSVAAPRALAMLLVGFGGLAVIIGAVGVYSLISYMVSWRTREIGLRLALGAQRWQIVLSVVRQSLILAGAGCVIGLAGSVALSRLLHSFLFEVSTLDPVTFCLIPLLMALVALVAAWIPARRAAAVDPMEALRAD</sequence>
<dbReference type="Pfam" id="PF02687">
    <property type="entry name" value="FtsX"/>
    <property type="match status" value="2"/>
</dbReference>